<dbReference type="Pfam" id="PF09805">
    <property type="entry name" value="Nop25"/>
    <property type="match status" value="1"/>
</dbReference>
<keyword evidence="9" id="KW-0732">Signal</keyword>
<evidence type="ECO:0000313" key="10">
    <source>
        <dbReference type="EMBL" id="KAG8556598.1"/>
    </source>
</evidence>
<protein>
    <recommendedName>
        <fullName evidence="3">Nucleolar protein 12</fullName>
    </recommendedName>
</protein>
<sequence length="231" mass="26974">MFLNFPISPDFFFHVFCLCVAFASETMGKKKHKNVTKREVVFDEEKRKEYLTGFHKRKLQRRKAAVEEIKRKIKEEQKKMREERHKEYMKMLKEREEALEEADEIEQLVTSKTESIIFDHPNHTVTVTTISDLDLSGGRLLPPGAIEKEDEKQDEDESSKTLCTVPKNANEPLLSKRICSLTKSLHARTQNKSKKRPQKSQDKKQTAAKPTGRTSKAQRRRQTGKSDRNRE</sequence>
<evidence type="ECO:0000256" key="6">
    <source>
        <dbReference type="ARBA" id="ARBA00023242"/>
    </source>
</evidence>
<dbReference type="GO" id="GO:0005730">
    <property type="term" value="C:nucleolus"/>
    <property type="evidence" value="ECO:0007669"/>
    <property type="project" value="UniProtKB-SubCell"/>
</dbReference>
<dbReference type="PANTHER" id="PTHR14577:SF0">
    <property type="entry name" value="NUCLEOLAR PROTEIN 12"/>
    <property type="match status" value="1"/>
</dbReference>
<evidence type="ECO:0000256" key="5">
    <source>
        <dbReference type="ARBA" id="ARBA00023054"/>
    </source>
</evidence>
<dbReference type="Proteomes" id="UP000824782">
    <property type="component" value="Unassembled WGS sequence"/>
</dbReference>
<organism evidence="10 11">
    <name type="scientific">Engystomops pustulosus</name>
    <name type="common">Tungara frog</name>
    <name type="synonym">Physalaemus pustulosus</name>
    <dbReference type="NCBI Taxonomy" id="76066"/>
    <lineage>
        <taxon>Eukaryota</taxon>
        <taxon>Metazoa</taxon>
        <taxon>Chordata</taxon>
        <taxon>Craniata</taxon>
        <taxon>Vertebrata</taxon>
        <taxon>Euteleostomi</taxon>
        <taxon>Amphibia</taxon>
        <taxon>Batrachia</taxon>
        <taxon>Anura</taxon>
        <taxon>Neobatrachia</taxon>
        <taxon>Hyloidea</taxon>
        <taxon>Leptodactylidae</taxon>
        <taxon>Leiuperinae</taxon>
        <taxon>Engystomops</taxon>
    </lineage>
</organism>
<feature type="compositionally biased region" description="Basic residues" evidence="8">
    <location>
        <begin position="185"/>
        <end position="198"/>
    </location>
</feature>
<evidence type="ECO:0000256" key="3">
    <source>
        <dbReference type="ARBA" id="ARBA00015520"/>
    </source>
</evidence>
<feature type="chain" id="PRO_5043350065" description="Nucleolar protein 12" evidence="9">
    <location>
        <begin position="29"/>
        <end position="231"/>
    </location>
</feature>
<reference evidence="10" key="1">
    <citation type="thesis" date="2020" institute="ProQuest LLC" country="789 East Eisenhower Parkway, Ann Arbor, MI, USA">
        <title>Comparative Genomics and Chromosome Evolution.</title>
        <authorList>
            <person name="Mudd A.B."/>
        </authorList>
    </citation>
    <scope>NUCLEOTIDE SEQUENCE</scope>
    <source>
        <strain evidence="10">237g6f4</strain>
        <tissue evidence="10">Blood</tissue>
    </source>
</reference>
<dbReference type="AlphaFoldDB" id="A0AAV7AD53"/>
<keyword evidence="4" id="KW-0699">rRNA-binding</keyword>
<feature type="coiled-coil region" evidence="7">
    <location>
        <begin position="56"/>
        <end position="115"/>
    </location>
</feature>
<evidence type="ECO:0000256" key="9">
    <source>
        <dbReference type="SAM" id="SignalP"/>
    </source>
</evidence>
<feature type="region of interest" description="Disordered" evidence="8">
    <location>
        <begin position="134"/>
        <end position="231"/>
    </location>
</feature>
<keyword evidence="11" id="KW-1185">Reference proteome</keyword>
<comment type="caution">
    <text evidence="10">The sequence shown here is derived from an EMBL/GenBank/DDBJ whole genome shotgun (WGS) entry which is preliminary data.</text>
</comment>
<evidence type="ECO:0000313" key="11">
    <source>
        <dbReference type="Proteomes" id="UP000824782"/>
    </source>
</evidence>
<evidence type="ECO:0000256" key="7">
    <source>
        <dbReference type="SAM" id="Coils"/>
    </source>
</evidence>
<dbReference type="EMBL" id="WNYA01000009">
    <property type="protein sequence ID" value="KAG8556598.1"/>
    <property type="molecule type" value="Genomic_DNA"/>
</dbReference>
<feature type="signal peptide" evidence="9">
    <location>
        <begin position="1"/>
        <end position="28"/>
    </location>
</feature>
<evidence type="ECO:0000256" key="8">
    <source>
        <dbReference type="SAM" id="MobiDB-lite"/>
    </source>
</evidence>
<evidence type="ECO:0000256" key="1">
    <source>
        <dbReference type="ARBA" id="ARBA00004604"/>
    </source>
</evidence>
<accession>A0AAV7AD53</accession>
<keyword evidence="6" id="KW-0539">Nucleus</keyword>
<comment type="similarity">
    <text evidence="2">Belongs to the RRP17 family.</text>
</comment>
<evidence type="ECO:0000256" key="2">
    <source>
        <dbReference type="ARBA" id="ARBA00007175"/>
    </source>
</evidence>
<gene>
    <name evidence="10" type="ORF">GDO81_018126</name>
</gene>
<comment type="subcellular location">
    <subcellularLocation>
        <location evidence="1">Nucleus</location>
        <location evidence="1">Nucleolus</location>
    </subcellularLocation>
</comment>
<evidence type="ECO:0000256" key="4">
    <source>
        <dbReference type="ARBA" id="ARBA00022730"/>
    </source>
</evidence>
<name>A0AAV7AD53_ENGPU</name>
<dbReference type="GO" id="GO:0019843">
    <property type="term" value="F:rRNA binding"/>
    <property type="evidence" value="ECO:0007669"/>
    <property type="project" value="UniProtKB-KW"/>
</dbReference>
<keyword evidence="5 7" id="KW-0175">Coiled coil</keyword>
<dbReference type="InterPro" id="IPR019186">
    <property type="entry name" value="Nucleolar_protein_12"/>
</dbReference>
<dbReference type="PANTHER" id="PTHR14577">
    <property type="entry name" value="NUCLEOLAR PROTEIN 12"/>
    <property type="match status" value="1"/>
</dbReference>
<keyword evidence="4" id="KW-0694">RNA-binding</keyword>
<proteinExistence type="inferred from homology"/>